<dbReference type="VEuPathDB" id="PlasmoDB:PVLDE_0100250"/>
<evidence type="ECO:0000256" key="1">
    <source>
        <dbReference type="SAM" id="SignalP"/>
    </source>
</evidence>
<gene>
    <name evidence="2" type="ORF">PVLDE_0100250</name>
</gene>
<dbReference type="Proteomes" id="UP000515308">
    <property type="component" value="Chromosome PVLDE_01"/>
</dbReference>
<feature type="signal peptide" evidence="1">
    <location>
        <begin position="1"/>
        <end position="25"/>
    </location>
</feature>
<protein>
    <submittedName>
        <fullName evidence="2">Fam-a protein</fullName>
    </submittedName>
</protein>
<name>A0A6V7RSD3_PLAVN</name>
<evidence type="ECO:0000313" key="2">
    <source>
        <dbReference type="EMBL" id="CAD2083676.1"/>
    </source>
</evidence>
<dbReference type="EMBL" id="LR865363">
    <property type="protein sequence ID" value="CAD2083676.1"/>
    <property type="molecule type" value="Genomic_DNA"/>
</dbReference>
<keyword evidence="1" id="KW-0732">Signal</keyword>
<dbReference type="AlphaFoldDB" id="A0A6V7RSD3"/>
<dbReference type="SUPFAM" id="SSF55961">
    <property type="entry name" value="Bet v1-like"/>
    <property type="match status" value="1"/>
</dbReference>
<feature type="chain" id="PRO_5027698591" evidence="1">
    <location>
        <begin position="26"/>
        <end position="284"/>
    </location>
</feature>
<dbReference type="InterPro" id="IPR006486">
    <property type="entry name" value="PYST_A"/>
</dbReference>
<accession>A0A6V7RSD3</accession>
<sequence length="284" mass="32072">MNKGYIKVVLALLSVAGYMQNAAFASEYDPIAFPQNEKFRETIETREAVYTAGEALNVAKKHAEDLDGYELYYEKDRGAVLYFKRVNNTEIGMLDLIIPNPNSYDDIVDMLWDSNGEKNFDDSFINGFVSKKYKPNLLIRQQLYQSAIGSLQRYYNALANKVELSEDETAIVIVSSDMNDHVGGSNSEYVNPIVEGANSFKPDISSQKDIQNRELYKIYANLVAFFIKKEAGCVKITHISSIDHNVLPDTTPETIRAMTAQKMLNIAKLRNIFKNKNPVHACVI</sequence>
<reference evidence="2 3" key="1">
    <citation type="submission" date="2020-08" db="EMBL/GenBank/DDBJ databases">
        <authorList>
            <person name="Ramaprasad A."/>
        </authorList>
    </citation>
    <scope>NUCLEOTIDE SEQUENCE [LARGE SCALE GENOMIC DNA]</scope>
</reference>
<dbReference type="NCBIfam" id="TIGR01599">
    <property type="entry name" value="PYST-A"/>
    <property type="match status" value="1"/>
</dbReference>
<organism evidence="2 3">
    <name type="scientific">Plasmodium vinckei lentum</name>
    <dbReference type="NCBI Taxonomy" id="138297"/>
    <lineage>
        <taxon>Eukaryota</taxon>
        <taxon>Sar</taxon>
        <taxon>Alveolata</taxon>
        <taxon>Apicomplexa</taxon>
        <taxon>Aconoidasida</taxon>
        <taxon>Haemosporida</taxon>
        <taxon>Plasmodiidae</taxon>
        <taxon>Plasmodium</taxon>
        <taxon>Plasmodium (Vinckeia)</taxon>
    </lineage>
</organism>
<proteinExistence type="predicted"/>
<evidence type="ECO:0000313" key="3">
    <source>
        <dbReference type="Proteomes" id="UP000515308"/>
    </source>
</evidence>